<evidence type="ECO:0000313" key="1">
    <source>
        <dbReference type="EMBL" id="AWY07726.1"/>
    </source>
</evidence>
<organism evidence="1 2">
    <name type="scientific">Listeria phage LP-KV022</name>
    <dbReference type="NCBI Taxonomy" id="2178917"/>
    <lineage>
        <taxon>Viruses</taxon>
        <taxon>Duplodnaviria</taxon>
        <taxon>Heunggongvirae</taxon>
        <taxon>Uroviricota</taxon>
        <taxon>Caudoviricetes</taxon>
        <taxon>Homburgvirus</taxon>
        <taxon>Homburgvirus LP110</taxon>
    </lineage>
</organism>
<dbReference type="Proteomes" id="UP000323995">
    <property type="component" value="Genome"/>
</dbReference>
<protein>
    <submittedName>
        <fullName evidence="1">Uncharacterized protein</fullName>
    </submittedName>
</protein>
<name>A0A5A4K0V9_9CAUD</name>
<sequence>MFVKFNKHVVDKLYKYKVATIPRAKKAMAKKLIALHAKMFNGCDVSIAVISKYCPVQTIMRKILSSNI</sequence>
<reference evidence="1 2" key="1">
    <citation type="submission" date="2018-05" db="EMBL/GenBank/DDBJ databases">
        <title>Diversity of Listeria phage genomes.</title>
        <authorList>
            <person name="Bavisetty S.C.B."/>
            <person name="Vu H.T.K."/>
            <person name="Vongkamjan K."/>
        </authorList>
    </citation>
    <scope>NUCLEOTIDE SEQUENCE [LARGE SCALE GENOMIC DNA]</scope>
</reference>
<dbReference type="EMBL" id="MH299806">
    <property type="protein sequence ID" value="AWY07726.1"/>
    <property type="molecule type" value="Genomic_DNA"/>
</dbReference>
<accession>A0A5A4K0V9</accession>
<evidence type="ECO:0000313" key="2">
    <source>
        <dbReference type="Proteomes" id="UP000323995"/>
    </source>
</evidence>
<proteinExistence type="predicted"/>